<evidence type="ECO:0000313" key="4">
    <source>
        <dbReference type="Proteomes" id="UP000242519"/>
    </source>
</evidence>
<dbReference type="InterPro" id="IPR052895">
    <property type="entry name" value="HetReg/Transcr_Mod"/>
</dbReference>
<proteinExistence type="predicted"/>
<dbReference type="Proteomes" id="UP000242519">
    <property type="component" value="Unassembled WGS sequence"/>
</dbReference>
<reference evidence="3 4" key="1">
    <citation type="submission" date="2017-04" db="EMBL/GenBank/DDBJ databases">
        <title>Draft genome sequence of Marssonina coronaria NL1: causal agent of apple blotch.</title>
        <authorList>
            <person name="Cheng Q."/>
        </authorList>
    </citation>
    <scope>NUCLEOTIDE SEQUENCE [LARGE SCALE GENOMIC DNA]</scope>
    <source>
        <strain evidence="3 4">NL1</strain>
    </source>
</reference>
<gene>
    <name evidence="3" type="ORF">B2J93_4643</name>
</gene>
<dbReference type="InterPro" id="IPR010730">
    <property type="entry name" value="HET"/>
</dbReference>
<accession>A0A218YU96</accession>
<dbReference type="AlphaFoldDB" id="A0A218YU96"/>
<dbReference type="InParanoid" id="A0A218YU96"/>
<organism evidence="3 4">
    <name type="scientific">Diplocarpon coronariae</name>
    <dbReference type="NCBI Taxonomy" id="2795749"/>
    <lineage>
        <taxon>Eukaryota</taxon>
        <taxon>Fungi</taxon>
        <taxon>Dikarya</taxon>
        <taxon>Ascomycota</taxon>
        <taxon>Pezizomycotina</taxon>
        <taxon>Leotiomycetes</taxon>
        <taxon>Helotiales</taxon>
        <taxon>Drepanopezizaceae</taxon>
        <taxon>Diplocarpon</taxon>
    </lineage>
</organism>
<dbReference type="PANTHER" id="PTHR24148">
    <property type="entry name" value="ANKYRIN REPEAT DOMAIN-CONTAINING PROTEIN 39 HOMOLOG-RELATED"/>
    <property type="match status" value="1"/>
</dbReference>
<sequence length="699" mass="79085">MGAQSIYTALDQDSDEIRLISISPYASRPKPVVCTLVTVSLKDTTEEYGSFFASSSSSGRKRAGHWARTPIPQNRPDSKLHGEEYPSHRFTWGDYAALSYVWGEPEDTSLIILNGSETTVQRNLELALRRLSTRAAFSGGQKLWVDAICINQQDPDEKSRQIGRMRTIYGEAVSVVAWIGEASDDSDMAFDLLHAFNTARAADRGEELEKRLREDPEYLGFGNWAALHNLMRRQYWFRLWIIQEIVLGSSSTVLCCGSRTLKWLHFCQAIGFLFAHLWTVKDYVLQREFAVLYPNQNQSAAWTTTSLHLVFRNLWQLSRNEEQGGDDYLAFGQLLDLADSGVAQDDRDKVYGLVGMMEPLVARNIIPSYALSASRVYANVARIFISAHGNLEVVREGNPWGMRGPPSWAADWTWTGRIRHGRIAVDIWGPFWKTAGLPPSNKLALSYEASGDVACKVRFSDDSMYLGCRGFIVDEVDGLSAREHGYFEWAAHTIQQPRSLENAYQTIEGTLEALYRTLVSDRVAGGDRASTRHSAILNIPSDFRRAESQFKKLGWSWLANQKGYYFRWSRWREVNRGLMVLGRPLESYFNETIPDDASEYDYTEAYSCNNRTAQGRRFIVTTNGYMGWGPDNMYGDDASQLRRGDKIAIIFGCSTPIFIRPCGPFFQVIGEAYIHGIMDGEALSFLKAGHFEARDFVFC</sequence>
<evidence type="ECO:0000313" key="3">
    <source>
        <dbReference type="EMBL" id="OWO98772.1"/>
    </source>
</evidence>
<evidence type="ECO:0000259" key="2">
    <source>
        <dbReference type="Pfam" id="PF06985"/>
    </source>
</evidence>
<dbReference type="STRING" id="503106.A0A218YU96"/>
<protein>
    <recommendedName>
        <fullName evidence="2">Heterokaryon incompatibility domain-containing protein</fullName>
    </recommendedName>
</protein>
<dbReference type="Pfam" id="PF06985">
    <property type="entry name" value="HET"/>
    <property type="match status" value="1"/>
</dbReference>
<feature type="region of interest" description="Disordered" evidence="1">
    <location>
        <begin position="54"/>
        <end position="82"/>
    </location>
</feature>
<dbReference type="Pfam" id="PF26639">
    <property type="entry name" value="Het-6_barrel"/>
    <property type="match status" value="1"/>
</dbReference>
<name>A0A218YU96_9HELO</name>
<comment type="caution">
    <text evidence="3">The sequence shown here is derived from an EMBL/GenBank/DDBJ whole genome shotgun (WGS) entry which is preliminary data.</text>
</comment>
<dbReference type="EMBL" id="MZNU01000379">
    <property type="protein sequence ID" value="OWO98772.1"/>
    <property type="molecule type" value="Genomic_DNA"/>
</dbReference>
<keyword evidence="4" id="KW-1185">Reference proteome</keyword>
<dbReference type="PANTHER" id="PTHR24148:SF73">
    <property type="entry name" value="HET DOMAIN PROTEIN (AFU_ORTHOLOGUE AFUA_8G01020)"/>
    <property type="match status" value="1"/>
</dbReference>
<evidence type="ECO:0000256" key="1">
    <source>
        <dbReference type="SAM" id="MobiDB-lite"/>
    </source>
</evidence>
<feature type="domain" description="Heterokaryon incompatibility" evidence="2">
    <location>
        <begin position="95"/>
        <end position="244"/>
    </location>
</feature>
<dbReference type="OrthoDB" id="4850726at2759"/>